<gene>
    <name evidence="2" type="ORF">B5K06_26670</name>
</gene>
<feature type="domain" description="HEPN" evidence="1">
    <location>
        <begin position="184"/>
        <end position="304"/>
    </location>
</feature>
<comment type="caution">
    <text evidence="2">The sequence shown here is derived from an EMBL/GenBank/DDBJ whole genome shotgun (WGS) entry which is preliminary data.</text>
</comment>
<protein>
    <submittedName>
        <fullName evidence="2">Nucleotidyltransferase</fullName>
    </submittedName>
</protein>
<dbReference type="Gene3D" id="1.20.120.330">
    <property type="entry name" value="Nucleotidyltransferases domain 2"/>
    <property type="match status" value="1"/>
</dbReference>
<keyword evidence="2" id="KW-0808">Transferase</keyword>
<dbReference type="Pfam" id="PF05168">
    <property type="entry name" value="HEPN"/>
    <property type="match status" value="1"/>
</dbReference>
<dbReference type="Pfam" id="PF18765">
    <property type="entry name" value="Polbeta"/>
    <property type="match status" value="1"/>
</dbReference>
<dbReference type="Gene3D" id="3.30.460.10">
    <property type="entry name" value="Beta Polymerase, domain 2"/>
    <property type="match status" value="1"/>
</dbReference>
<dbReference type="PROSITE" id="PS50910">
    <property type="entry name" value="HEPN"/>
    <property type="match status" value="1"/>
</dbReference>
<dbReference type="SUPFAM" id="SSF81593">
    <property type="entry name" value="Nucleotidyltransferase substrate binding subunit/domain"/>
    <property type="match status" value="1"/>
</dbReference>
<dbReference type="InterPro" id="IPR007842">
    <property type="entry name" value="HEPN_dom"/>
</dbReference>
<dbReference type="InterPro" id="IPR052548">
    <property type="entry name" value="Type_VII_TA_antitoxin"/>
</dbReference>
<evidence type="ECO:0000313" key="2">
    <source>
        <dbReference type="EMBL" id="RDJ04618.1"/>
    </source>
</evidence>
<dbReference type="InterPro" id="IPR043519">
    <property type="entry name" value="NT_sf"/>
</dbReference>
<organism evidence="2 3">
    <name type="scientific">Rhizobium grahamii</name>
    <dbReference type="NCBI Taxonomy" id="1120045"/>
    <lineage>
        <taxon>Bacteria</taxon>
        <taxon>Pseudomonadati</taxon>
        <taxon>Pseudomonadota</taxon>
        <taxon>Alphaproteobacteria</taxon>
        <taxon>Hyphomicrobiales</taxon>
        <taxon>Rhizobiaceae</taxon>
        <taxon>Rhizobium/Agrobacterium group</taxon>
        <taxon>Rhizobium</taxon>
    </lineage>
</organism>
<dbReference type="SUPFAM" id="SSF81301">
    <property type="entry name" value="Nucleotidyltransferase"/>
    <property type="match status" value="1"/>
</dbReference>
<evidence type="ECO:0000313" key="3">
    <source>
        <dbReference type="Proteomes" id="UP000254939"/>
    </source>
</evidence>
<dbReference type="AlphaFoldDB" id="A0A370KHP0"/>
<dbReference type="PANTHER" id="PTHR33933">
    <property type="entry name" value="NUCLEOTIDYLTRANSFERASE"/>
    <property type="match status" value="1"/>
</dbReference>
<dbReference type="Proteomes" id="UP000254939">
    <property type="component" value="Unassembled WGS sequence"/>
</dbReference>
<proteinExistence type="predicted"/>
<dbReference type="GO" id="GO:0016740">
    <property type="term" value="F:transferase activity"/>
    <property type="evidence" value="ECO:0007669"/>
    <property type="project" value="UniProtKB-KW"/>
</dbReference>
<sequence>MDAIHTEGFDAALTLTDHIKHLPERKRRELARVLEIVFSAVQQFQSTKLSDKKKAGKILKVVLYGSFARGDWVEDRLSGYRSDYDILVVVNDKAFAEEDELWEEIDNRLLQEQIAHRIETPVVPIVHTLADVNDQLGRGRPFFVDIARDGIVLFEVPGHPLAKPKPLTVEEQRQEAKGYFEQWFKLSEEALIGAELMLGKDIWRHGVFMLHQATESAYHCALLTLTLYSPKSHRIKVLRSRAEGVDPRLIAAWPRDSRFARRCFELLSRAYVEARYSAQYKITKEELDWLTERVRSLQEVVNLVCLDRLAGD</sequence>
<dbReference type="PANTHER" id="PTHR33933:SF1">
    <property type="entry name" value="PROTEIN ADENYLYLTRANSFERASE MNTA-RELATED"/>
    <property type="match status" value="1"/>
</dbReference>
<dbReference type="RefSeq" id="WP_114715119.1">
    <property type="nucleotide sequence ID" value="NZ_KZ857266.1"/>
</dbReference>
<reference evidence="2 3" key="1">
    <citation type="submission" date="2017-03" db="EMBL/GenBank/DDBJ databases">
        <title>Genome analysis of Rhizobial strains effectives or ineffectives for nitrogen fixation isolated from bean seeds.</title>
        <authorList>
            <person name="Peralta H."/>
            <person name="Aguilar-Vera A."/>
            <person name="Mora Y."/>
            <person name="Vargas-Lagunas C."/>
            <person name="Girard L."/>
            <person name="Mora J."/>
        </authorList>
    </citation>
    <scope>NUCLEOTIDE SEQUENCE [LARGE SCALE GENOMIC DNA]</scope>
    <source>
        <strain evidence="2 3">CCGM3</strain>
    </source>
</reference>
<dbReference type="EMBL" id="NAAC01000037">
    <property type="protein sequence ID" value="RDJ04618.1"/>
    <property type="molecule type" value="Genomic_DNA"/>
</dbReference>
<dbReference type="SMART" id="SM00748">
    <property type="entry name" value="HEPN"/>
    <property type="match status" value="1"/>
</dbReference>
<dbReference type="CDD" id="cd05403">
    <property type="entry name" value="NT_KNTase_like"/>
    <property type="match status" value="1"/>
</dbReference>
<name>A0A370KHP0_9HYPH</name>
<accession>A0A370KHP0</accession>
<dbReference type="OrthoDB" id="7442350at2"/>
<dbReference type="InterPro" id="IPR041633">
    <property type="entry name" value="Polbeta"/>
</dbReference>
<evidence type="ECO:0000259" key="1">
    <source>
        <dbReference type="PROSITE" id="PS50910"/>
    </source>
</evidence>